<feature type="transmembrane region" description="Helical" evidence="7">
    <location>
        <begin position="93"/>
        <end position="110"/>
    </location>
</feature>
<protein>
    <submittedName>
        <fullName evidence="8">Glycosyl transferase</fullName>
    </submittedName>
</protein>
<keyword evidence="9" id="KW-1185">Reference proteome</keyword>
<evidence type="ECO:0000256" key="7">
    <source>
        <dbReference type="SAM" id="Phobius"/>
    </source>
</evidence>
<feature type="transmembrane region" description="Helical" evidence="7">
    <location>
        <begin position="166"/>
        <end position="183"/>
    </location>
</feature>
<organism evidence="8 9">
    <name type="scientific">Microbulbifer flavimaris</name>
    <dbReference type="NCBI Taxonomy" id="1781068"/>
    <lineage>
        <taxon>Bacteria</taxon>
        <taxon>Pseudomonadati</taxon>
        <taxon>Pseudomonadota</taxon>
        <taxon>Gammaproteobacteria</taxon>
        <taxon>Cellvibrionales</taxon>
        <taxon>Microbulbiferaceae</taxon>
        <taxon>Microbulbifer</taxon>
    </lineage>
</organism>
<dbReference type="Pfam" id="PF00953">
    <property type="entry name" value="Glycos_transf_4"/>
    <property type="match status" value="1"/>
</dbReference>
<sequence length="292" mass="31461">MADWGLPMVLAAAVSLGTIGLLLSKLFEFALDVPNHRSLHSAPVPRTGGWAMIAGMAAALAASPLAFVPALAAAFFLLIAVSAVDDLRSVSARVRFAVHLLSVSLLLLALPETLSWWWYPFLLIGGVWVINLYNFMDGMDGFAGSMTVFGFATLGLVSAWRGHGELAGICALLVVCALVFLRYNWPPARIFLGDAGSTTLGLAAFAISLYGWLEGVFGLLVPLIAFSPFWLDATVTLARRVLSGQRWWEAHREHWYQRAALRFGVRRALLVEFTVMGLASVMALSAVAVGLA</sequence>
<feature type="transmembrane region" description="Helical" evidence="7">
    <location>
        <begin position="190"/>
        <end position="213"/>
    </location>
</feature>
<dbReference type="GO" id="GO:0016740">
    <property type="term" value="F:transferase activity"/>
    <property type="evidence" value="ECO:0007669"/>
    <property type="project" value="UniProtKB-KW"/>
</dbReference>
<reference evidence="8" key="1">
    <citation type="submission" date="2017-08" db="EMBL/GenBank/DDBJ databases">
        <title>Microbulbifer marisrubri sp. nov., a halophilic alphaproteobacterium isolated from marine sediment of the Yellow Sea, China.</title>
        <authorList>
            <person name="Zhang G."/>
            <person name="Xiong Q."/>
        </authorList>
    </citation>
    <scope>NUCLEOTIDE SEQUENCE [LARGE SCALE GENOMIC DNA]</scope>
    <source>
        <strain evidence="8">WRN-8</strain>
    </source>
</reference>
<keyword evidence="5 7" id="KW-1133">Transmembrane helix</keyword>
<feature type="transmembrane region" description="Helical" evidence="7">
    <location>
        <begin position="142"/>
        <end position="160"/>
    </location>
</feature>
<comment type="subcellular location">
    <subcellularLocation>
        <location evidence="1">Cell membrane</location>
        <topology evidence="1">Multi-pass membrane protein</topology>
    </subcellularLocation>
</comment>
<evidence type="ECO:0000256" key="6">
    <source>
        <dbReference type="ARBA" id="ARBA00023136"/>
    </source>
</evidence>
<dbReference type="CDD" id="cd06854">
    <property type="entry name" value="GT_WbpL_WbcO_like"/>
    <property type="match status" value="1"/>
</dbReference>
<gene>
    <name evidence="8" type="ORF">AWR36_001850</name>
</gene>
<dbReference type="EMBL" id="LRFG02000001">
    <property type="protein sequence ID" value="PCO06556.1"/>
    <property type="molecule type" value="Genomic_DNA"/>
</dbReference>
<evidence type="ECO:0000256" key="4">
    <source>
        <dbReference type="ARBA" id="ARBA00022692"/>
    </source>
</evidence>
<accession>A0ABX4I2J5</accession>
<evidence type="ECO:0000256" key="2">
    <source>
        <dbReference type="ARBA" id="ARBA00022475"/>
    </source>
</evidence>
<keyword evidence="2" id="KW-1003">Cell membrane</keyword>
<proteinExistence type="predicted"/>
<evidence type="ECO:0000256" key="5">
    <source>
        <dbReference type="ARBA" id="ARBA00022989"/>
    </source>
</evidence>
<keyword evidence="4 7" id="KW-0812">Transmembrane</keyword>
<dbReference type="InterPro" id="IPR000715">
    <property type="entry name" value="Glycosyl_transferase_4"/>
</dbReference>
<feature type="transmembrane region" description="Helical" evidence="7">
    <location>
        <begin position="268"/>
        <end position="291"/>
    </location>
</feature>
<evidence type="ECO:0000313" key="8">
    <source>
        <dbReference type="EMBL" id="PCO06556.1"/>
    </source>
</evidence>
<evidence type="ECO:0000313" key="9">
    <source>
        <dbReference type="Proteomes" id="UP000218427"/>
    </source>
</evidence>
<keyword evidence="3 8" id="KW-0808">Transferase</keyword>
<evidence type="ECO:0000256" key="3">
    <source>
        <dbReference type="ARBA" id="ARBA00022679"/>
    </source>
</evidence>
<name>A0ABX4I2J5_9GAMM</name>
<keyword evidence="6 7" id="KW-0472">Membrane</keyword>
<comment type="caution">
    <text evidence="8">The sequence shown here is derived from an EMBL/GenBank/DDBJ whole genome shotgun (WGS) entry which is preliminary data.</text>
</comment>
<dbReference type="Proteomes" id="UP000218427">
    <property type="component" value="Unassembled WGS sequence"/>
</dbReference>
<dbReference type="PANTHER" id="PTHR22926">
    <property type="entry name" value="PHOSPHO-N-ACETYLMURAMOYL-PENTAPEPTIDE-TRANSFERASE"/>
    <property type="match status" value="1"/>
</dbReference>
<dbReference type="PANTHER" id="PTHR22926:SF3">
    <property type="entry name" value="UNDECAPRENYL-PHOSPHATE ALPHA-N-ACETYLGLUCOSAMINYL 1-PHOSPHATE TRANSFERASE"/>
    <property type="match status" value="1"/>
</dbReference>
<feature type="transmembrane region" description="Helical" evidence="7">
    <location>
        <begin position="48"/>
        <end position="81"/>
    </location>
</feature>
<feature type="transmembrane region" description="Helical" evidence="7">
    <location>
        <begin position="219"/>
        <end position="238"/>
    </location>
</feature>
<evidence type="ECO:0000256" key="1">
    <source>
        <dbReference type="ARBA" id="ARBA00004651"/>
    </source>
</evidence>
<feature type="transmembrane region" description="Helical" evidence="7">
    <location>
        <begin position="116"/>
        <end position="135"/>
    </location>
</feature>